<proteinExistence type="predicted"/>
<feature type="transmembrane region" description="Helical" evidence="1">
    <location>
        <begin position="12"/>
        <end position="30"/>
    </location>
</feature>
<organism evidence="2">
    <name type="scientific">Siphoviridae sp. ctSwt2</name>
    <dbReference type="NCBI Taxonomy" id="2826346"/>
    <lineage>
        <taxon>Viruses</taxon>
        <taxon>Duplodnaviria</taxon>
        <taxon>Heunggongvirae</taxon>
        <taxon>Uroviricota</taxon>
        <taxon>Caudoviricetes</taxon>
    </lineage>
</organism>
<name>A0A8S5QXF1_9CAUD</name>
<accession>A0A8S5QXF1</accession>
<keyword evidence="1" id="KW-1133">Transmembrane helix</keyword>
<evidence type="ECO:0000256" key="1">
    <source>
        <dbReference type="SAM" id="Phobius"/>
    </source>
</evidence>
<evidence type="ECO:0000313" key="2">
    <source>
        <dbReference type="EMBL" id="DAE23626.1"/>
    </source>
</evidence>
<protein>
    <submittedName>
        <fullName evidence="2">Uncharacterized protein</fullName>
    </submittedName>
</protein>
<keyword evidence="1" id="KW-0472">Membrane</keyword>
<sequence>MFGQTNWRYYLSRGLHLYAVLFVLSVVGFSF</sequence>
<keyword evidence="1" id="KW-0812">Transmembrane</keyword>
<dbReference type="EMBL" id="BK015756">
    <property type="protein sequence ID" value="DAE23626.1"/>
    <property type="molecule type" value="Genomic_DNA"/>
</dbReference>
<reference evidence="2" key="1">
    <citation type="journal article" date="2021" name="Proc. Natl. Acad. Sci. U.S.A.">
        <title>A Catalog of Tens of Thousands of Viruses from Human Metagenomes Reveals Hidden Associations with Chronic Diseases.</title>
        <authorList>
            <person name="Tisza M.J."/>
            <person name="Buck C.B."/>
        </authorList>
    </citation>
    <scope>NUCLEOTIDE SEQUENCE</scope>
    <source>
        <strain evidence="2">CtSwt2</strain>
    </source>
</reference>